<dbReference type="RefSeq" id="WP_092555627.1">
    <property type="nucleotide sequence ID" value="NZ_BOMJ01000127.1"/>
</dbReference>
<dbReference type="GO" id="GO:0051607">
    <property type="term" value="P:defense response to virus"/>
    <property type="evidence" value="ECO:0007669"/>
    <property type="project" value="UniProtKB-KW"/>
</dbReference>
<accession>A0A1H2DDM6</accession>
<organism evidence="2 3">
    <name type="scientific">Actinoplanes derwentensis</name>
    <dbReference type="NCBI Taxonomy" id="113562"/>
    <lineage>
        <taxon>Bacteria</taxon>
        <taxon>Bacillati</taxon>
        <taxon>Actinomycetota</taxon>
        <taxon>Actinomycetes</taxon>
        <taxon>Micromonosporales</taxon>
        <taxon>Micromonosporaceae</taxon>
        <taxon>Actinoplanes</taxon>
    </lineage>
</organism>
<dbReference type="Proteomes" id="UP000198688">
    <property type="component" value="Chromosome I"/>
</dbReference>
<proteinExistence type="predicted"/>
<reference evidence="2 3" key="1">
    <citation type="submission" date="2016-10" db="EMBL/GenBank/DDBJ databases">
        <authorList>
            <person name="de Groot N.N."/>
        </authorList>
    </citation>
    <scope>NUCLEOTIDE SEQUENCE [LARGE SCALE GENOMIC DNA]</scope>
    <source>
        <strain evidence="2 3">DSM 43941</strain>
    </source>
</reference>
<evidence type="ECO:0000313" key="2">
    <source>
        <dbReference type="EMBL" id="SDT80356.1"/>
    </source>
</evidence>
<keyword evidence="1" id="KW-0051">Antiviral defense</keyword>
<evidence type="ECO:0008006" key="4">
    <source>
        <dbReference type="Google" id="ProtNLM"/>
    </source>
</evidence>
<dbReference type="EMBL" id="LT629758">
    <property type="protein sequence ID" value="SDT80356.1"/>
    <property type="molecule type" value="Genomic_DNA"/>
</dbReference>
<name>A0A1H2DDM6_9ACTN</name>
<dbReference type="GO" id="GO:0016779">
    <property type="term" value="F:nucleotidyltransferase activity"/>
    <property type="evidence" value="ECO:0007669"/>
    <property type="project" value="InterPro"/>
</dbReference>
<keyword evidence="3" id="KW-1185">Reference proteome</keyword>
<sequence length="364" mass="40875">MNADRDDQLSQVLGAGIESFDIPEDQFKIAEDAYQAISDYLRSYWPSTGGAMYPQGSMKLGTVTALIHRNDEYDLDVVYRRDLDMSQIASATLKADLGDALDHFANECPQLELKLDDEGRRCWTFVHDTLPFHLDILPAIPRPDAGPNGIWATDTEGPEWHPSAPLDYANWFFGVLDDEWRAGAAWIAEHRQMAIDRLPRNAFKTTLQRTVQALKRHRDFYFIGDPANRPSSIIITTLAALSYEPAGDLFTVLCHIVGQMPDHVESRFGRHVIANPVAPAENFADRWIGHPIRAQRFFQWIEAAQRDFTAIGDAQNIDEVLRRTEFALGTRAADAARQELATGTSSTRTTMVTTRVPAGNDRFA</sequence>
<gene>
    <name evidence="2" type="ORF">SAMN04489716_9168</name>
</gene>
<dbReference type="OrthoDB" id="1118920at2"/>
<evidence type="ECO:0000256" key="1">
    <source>
        <dbReference type="ARBA" id="ARBA00023118"/>
    </source>
</evidence>
<dbReference type="AlphaFoldDB" id="A0A1H2DDM6"/>
<dbReference type="InterPro" id="IPR006116">
    <property type="entry name" value="NT_2-5OAS_ClassI-CCAase"/>
</dbReference>
<evidence type="ECO:0000313" key="3">
    <source>
        <dbReference type="Proteomes" id="UP000198688"/>
    </source>
</evidence>
<dbReference type="CDD" id="cd05400">
    <property type="entry name" value="NT_2-5OAS_ClassI-CCAase"/>
    <property type="match status" value="1"/>
</dbReference>
<dbReference type="STRING" id="113562.SAMN04489716_9168"/>
<protein>
    <recommendedName>
        <fullName evidence="4">Nucleotidyltransferase</fullName>
    </recommendedName>
</protein>